<dbReference type="Pfam" id="PF00293">
    <property type="entry name" value="NUDIX"/>
    <property type="match status" value="1"/>
</dbReference>
<name>A0ABQ1H5M4_9SPHN</name>
<dbReference type="InterPro" id="IPR015797">
    <property type="entry name" value="NUDIX_hydrolase-like_dom_sf"/>
</dbReference>
<evidence type="ECO:0000256" key="1">
    <source>
        <dbReference type="ARBA" id="ARBA00001936"/>
    </source>
</evidence>
<dbReference type="Proteomes" id="UP000618591">
    <property type="component" value="Unassembled WGS sequence"/>
</dbReference>
<evidence type="ECO:0000256" key="2">
    <source>
        <dbReference type="ARBA" id="ARBA00001946"/>
    </source>
</evidence>
<dbReference type="InterPro" id="IPR045121">
    <property type="entry name" value="CoAse"/>
</dbReference>
<dbReference type="EMBL" id="BMDW01000023">
    <property type="protein sequence ID" value="GGA58193.1"/>
    <property type="molecule type" value="Genomic_DNA"/>
</dbReference>
<comment type="caution">
    <text evidence="8">The sequence shown here is derived from an EMBL/GenBank/DDBJ whole genome shotgun (WGS) entry which is preliminary data.</text>
</comment>
<dbReference type="CDD" id="cd03426">
    <property type="entry name" value="NUDIX_CoAse_Nudt7"/>
    <property type="match status" value="1"/>
</dbReference>
<organism evidence="8 9">
    <name type="scientific">Sphingomonas psychrolutea</name>
    <dbReference type="NCBI Taxonomy" id="1259676"/>
    <lineage>
        <taxon>Bacteria</taxon>
        <taxon>Pseudomonadati</taxon>
        <taxon>Pseudomonadota</taxon>
        <taxon>Alphaproteobacteria</taxon>
        <taxon>Sphingomonadales</taxon>
        <taxon>Sphingomonadaceae</taxon>
        <taxon>Sphingomonas</taxon>
    </lineage>
</organism>
<protein>
    <recommendedName>
        <fullName evidence="7">Nudix hydrolase domain-containing protein</fullName>
    </recommendedName>
</protein>
<evidence type="ECO:0000256" key="5">
    <source>
        <dbReference type="ARBA" id="ARBA00022842"/>
    </source>
</evidence>
<feature type="domain" description="Nudix hydrolase" evidence="7">
    <location>
        <begin position="35"/>
        <end position="171"/>
    </location>
</feature>
<keyword evidence="3" id="KW-0479">Metal-binding</keyword>
<dbReference type="NCBIfam" id="NF007980">
    <property type="entry name" value="PRK10707.1"/>
    <property type="match status" value="1"/>
</dbReference>
<gene>
    <name evidence="8" type="ORF">GCM10011395_30590</name>
</gene>
<evidence type="ECO:0000259" key="7">
    <source>
        <dbReference type="PROSITE" id="PS51462"/>
    </source>
</evidence>
<proteinExistence type="predicted"/>
<evidence type="ECO:0000256" key="3">
    <source>
        <dbReference type="ARBA" id="ARBA00022723"/>
    </source>
</evidence>
<comment type="cofactor">
    <cofactor evidence="2">
        <name>Mg(2+)</name>
        <dbReference type="ChEBI" id="CHEBI:18420"/>
    </cofactor>
</comment>
<keyword evidence="6" id="KW-0464">Manganese</keyword>
<dbReference type="InterPro" id="IPR000086">
    <property type="entry name" value="NUDIX_hydrolase_dom"/>
</dbReference>
<comment type="cofactor">
    <cofactor evidence="1">
        <name>Mn(2+)</name>
        <dbReference type="ChEBI" id="CHEBI:29035"/>
    </cofactor>
</comment>
<reference evidence="9" key="1">
    <citation type="journal article" date="2019" name="Int. J. Syst. Evol. Microbiol.">
        <title>The Global Catalogue of Microorganisms (GCM) 10K type strain sequencing project: providing services to taxonomists for standard genome sequencing and annotation.</title>
        <authorList>
            <consortium name="The Broad Institute Genomics Platform"/>
            <consortium name="The Broad Institute Genome Sequencing Center for Infectious Disease"/>
            <person name="Wu L."/>
            <person name="Ma J."/>
        </authorList>
    </citation>
    <scope>NUCLEOTIDE SEQUENCE [LARGE SCALE GENOMIC DNA]</scope>
    <source>
        <strain evidence="9">CGMCC 1.10106</strain>
    </source>
</reference>
<accession>A0ABQ1H5M4</accession>
<dbReference type="PANTHER" id="PTHR12992">
    <property type="entry name" value="NUDIX HYDROLASE"/>
    <property type="match status" value="1"/>
</dbReference>
<dbReference type="PANTHER" id="PTHR12992:SF11">
    <property type="entry name" value="MITOCHONDRIAL COENZYME A DIPHOSPHATASE NUDT8"/>
    <property type="match status" value="1"/>
</dbReference>
<dbReference type="SUPFAM" id="SSF55811">
    <property type="entry name" value="Nudix"/>
    <property type="match status" value="1"/>
</dbReference>
<keyword evidence="9" id="KW-1185">Reference proteome</keyword>
<evidence type="ECO:0000313" key="9">
    <source>
        <dbReference type="Proteomes" id="UP000618591"/>
    </source>
</evidence>
<dbReference type="Gene3D" id="3.90.79.10">
    <property type="entry name" value="Nucleoside Triphosphate Pyrophosphohydrolase"/>
    <property type="match status" value="1"/>
</dbReference>
<keyword evidence="4" id="KW-0378">Hydrolase</keyword>
<dbReference type="RefSeq" id="WP_188449025.1">
    <property type="nucleotide sequence ID" value="NZ_BMDW01000023.1"/>
</dbReference>
<evidence type="ECO:0000256" key="4">
    <source>
        <dbReference type="ARBA" id="ARBA00022801"/>
    </source>
</evidence>
<evidence type="ECO:0000256" key="6">
    <source>
        <dbReference type="ARBA" id="ARBA00023211"/>
    </source>
</evidence>
<keyword evidence="5" id="KW-0460">Magnesium</keyword>
<sequence>MTLVERLRHALATAHDGDTVLLTGDHADLDAIVTPLVQAAVLIPVTERAEPGVILTRRTDTLSRHAGQVAFPGGRIDPGDASPSAAALREAEEEIALPRDRVTLVGEADRYRTVTGFEVTPVIGVVPPDLVFTRAAAEVAEVFEVPLGFLLDSGNHMEASVEWQGRNRHYYEIMWGEHRIWGATAAMIVNLSRRLRWSS</sequence>
<dbReference type="PROSITE" id="PS51462">
    <property type="entry name" value="NUDIX"/>
    <property type="match status" value="1"/>
</dbReference>
<evidence type="ECO:0000313" key="8">
    <source>
        <dbReference type="EMBL" id="GGA58193.1"/>
    </source>
</evidence>